<protein>
    <recommendedName>
        <fullName evidence="3">SAP domain-containing protein</fullName>
    </recommendedName>
</protein>
<accession>A0A0C9XW47</accession>
<dbReference type="OrthoDB" id="5569309at2759"/>
<reference evidence="1 2" key="1">
    <citation type="submission" date="2014-04" db="EMBL/GenBank/DDBJ databases">
        <authorList>
            <consortium name="DOE Joint Genome Institute"/>
            <person name="Kuo A."/>
            <person name="Kohler A."/>
            <person name="Costa M.D."/>
            <person name="Nagy L.G."/>
            <person name="Floudas D."/>
            <person name="Copeland A."/>
            <person name="Barry K.W."/>
            <person name="Cichocki N."/>
            <person name="Veneault-Fourrey C."/>
            <person name="LaButti K."/>
            <person name="Lindquist E.A."/>
            <person name="Lipzen A."/>
            <person name="Lundell T."/>
            <person name="Morin E."/>
            <person name="Murat C."/>
            <person name="Sun H."/>
            <person name="Tunlid A."/>
            <person name="Henrissat B."/>
            <person name="Grigoriev I.V."/>
            <person name="Hibbett D.S."/>
            <person name="Martin F."/>
            <person name="Nordberg H.P."/>
            <person name="Cantor M.N."/>
            <person name="Hua S.X."/>
        </authorList>
    </citation>
    <scope>NUCLEOTIDE SEQUENCE [LARGE SCALE GENOMIC DNA]</scope>
    <source>
        <strain evidence="1 2">441</strain>
    </source>
</reference>
<evidence type="ECO:0008006" key="3">
    <source>
        <dbReference type="Google" id="ProtNLM"/>
    </source>
</evidence>
<feature type="non-terminal residue" evidence="1">
    <location>
        <position position="87"/>
    </location>
</feature>
<dbReference type="Proteomes" id="UP000054018">
    <property type="component" value="Unassembled WGS sequence"/>
</dbReference>
<feature type="non-terminal residue" evidence="1">
    <location>
        <position position="1"/>
    </location>
</feature>
<dbReference type="STRING" id="765257.A0A0C9XW47"/>
<keyword evidence="2" id="KW-1185">Reference proteome</keyword>
<name>A0A0C9XW47_9AGAM</name>
<evidence type="ECO:0000313" key="1">
    <source>
        <dbReference type="EMBL" id="KIK16660.1"/>
    </source>
</evidence>
<proteinExistence type="predicted"/>
<evidence type="ECO:0000313" key="2">
    <source>
        <dbReference type="Proteomes" id="UP000054018"/>
    </source>
</evidence>
<dbReference type="AlphaFoldDB" id="A0A0C9XW47"/>
<gene>
    <name evidence="1" type="ORF">PISMIDRAFT_78276</name>
</gene>
<organism evidence="1 2">
    <name type="scientific">Pisolithus microcarpus 441</name>
    <dbReference type="NCBI Taxonomy" id="765257"/>
    <lineage>
        <taxon>Eukaryota</taxon>
        <taxon>Fungi</taxon>
        <taxon>Dikarya</taxon>
        <taxon>Basidiomycota</taxon>
        <taxon>Agaricomycotina</taxon>
        <taxon>Agaricomycetes</taxon>
        <taxon>Agaricomycetidae</taxon>
        <taxon>Boletales</taxon>
        <taxon>Sclerodermatineae</taxon>
        <taxon>Pisolithaceae</taxon>
        <taxon>Pisolithus</taxon>
    </lineage>
</organism>
<dbReference type="EMBL" id="KN833850">
    <property type="protein sequence ID" value="KIK16660.1"/>
    <property type="molecule type" value="Genomic_DNA"/>
</dbReference>
<sequence>QDAAREERARKKADAVARKAAKQADRLARWAGRGADIRFSGSLSTKSKEDLIDIANLLQIESTGIKAELLKAIRHHFETHQDLKCDA</sequence>
<dbReference type="HOGENOM" id="CLU_164457_0_0_1"/>
<reference evidence="2" key="2">
    <citation type="submission" date="2015-01" db="EMBL/GenBank/DDBJ databases">
        <title>Evolutionary Origins and Diversification of the Mycorrhizal Mutualists.</title>
        <authorList>
            <consortium name="DOE Joint Genome Institute"/>
            <consortium name="Mycorrhizal Genomics Consortium"/>
            <person name="Kohler A."/>
            <person name="Kuo A."/>
            <person name="Nagy L.G."/>
            <person name="Floudas D."/>
            <person name="Copeland A."/>
            <person name="Barry K.W."/>
            <person name="Cichocki N."/>
            <person name="Veneault-Fourrey C."/>
            <person name="LaButti K."/>
            <person name="Lindquist E.A."/>
            <person name="Lipzen A."/>
            <person name="Lundell T."/>
            <person name="Morin E."/>
            <person name="Murat C."/>
            <person name="Riley R."/>
            <person name="Ohm R."/>
            <person name="Sun H."/>
            <person name="Tunlid A."/>
            <person name="Henrissat B."/>
            <person name="Grigoriev I.V."/>
            <person name="Hibbett D.S."/>
            <person name="Martin F."/>
        </authorList>
    </citation>
    <scope>NUCLEOTIDE SEQUENCE [LARGE SCALE GENOMIC DNA]</scope>
    <source>
        <strain evidence="2">441</strain>
    </source>
</reference>